<keyword evidence="1 2" id="KW-0732">Signal</keyword>
<sequence length="286" mass="31032">MKKTTLFIALFSIVTVNAQIIFSDDFNTETPNATTLDQWISNDIDGDGAYWEIMDMLAFSTSPGGVPNHPIQTNAVDSDSWEGNSLTPDNYLTTKNPLDLTHATGTSLTYTVGSYQINGIDIADKYSIYLTTSNNPADIALETPVITKLVSDDAPCNQADGSASAATVTIDISAYEGQLVYLTFRHYDSEDENSVLIDDVLVDGILAVADPSFNNFDYYVTNNELNLTANTTMSQVSLYNVLGQQVVSQKLNNTNEVVSISSLNPGVYIANVSIEGASKTFKIVKK</sequence>
<dbReference type="InterPro" id="IPR011628">
    <property type="entry name" value="Cleaved_adhesin"/>
</dbReference>
<accession>A0A1G7GDI6</accession>
<dbReference type="RefSeq" id="WP_093144070.1">
    <property type="nucleotide sequence ID" value="NZ_BMWO01000003.1"/>
</dbReference>
<dbReference type="EMBL" id="FNBA01000003">
    <property type="protein sequence ID" value="SDE86196.1"/>
    <property type="molecule type" value="Genomic_DNA"/>
</dbReference>
<feature type="chain" id="PRO_5011614685" evidence="2">
    <location>
        <begin position="19"/>
        <end position="286"/>
    </location>
</feature>
<organism evidence="5 6">
    <name type="scientific">Ulvibacter litoralis</name>
    <dbReference type="NCBI Taxonomy" id="227084"/>
    <lineage>
        <taxon>Bacteria</taxon>
        <taxon>Pseudomonadati</taxon>
        <taxon>Bacteroidota</taxon>
        <taxon>Flavobacteriia</taxon>
        <taxon>Flavobacteriales</taxon>
        <taxon>Flavobacteriaceae</taxon>
        <taxon>Ulvibacter</taxon>
    </lineage>
</organism>
<feature type="domain" description="Cleaved adhesin" evidence="3">
    <location>
        <begin position="36"/>
        <end position="202"/>
    </location>
</feature>
<evidence type="ECO:0000259" key="3">
    <source>
        <dbReference type="Pfam" id="PF07675"/>
    </source>
</evidence>
<name>A0A1G7GDI6_9FLAO</name>
<evidence type="ECO:0000313" key="5">
    <source>
        <dbReference type="EMBL" id="SDE86196.1"/>
    </source>
</evidence>
<dbReference type="AlphaFoldDB" id="A0A1G7GDI6"/>
<evidence type="ECO:0000313" key="6">
    <source>
        <dbReference type="Proteomes" id="UP000199321"/>
    </source>
</evidence>
<dbReference type="OrthoDB" id="1401747at2"/>
<dbReference type="InterPro" id="IPR026444">
    <property type="entry name" value="Secre_tail"/>
</dbReference>
<dbReference type="STRING" id="227084.SAMN05421855_10367"/>
<gene>
    <name evidence="5" type="ORF">SAMN05421855_10367</name>
</gene>
<reference evidence="5 6" key="1">
    <citation type="submission" date="2016-10" db="EMBL/GenBank/DDBJ databases">
        <authorList>
            <person name="de Groot N.N."/>
        </authorList>
    </citation>
    <scope>NUCLEOTIDE SEQUENCE [LARGE SCALE GENOMIC DNA]</scope>
    <source>
        <strain evidence="5 6">DSM 16195</strain>
    </source>
</reference>
<dbReference type="NCBIfam" id="NF038128">
    <property type="entry name" value="choice_anch_J"/>
    <property type="match status" value="1"/>
</dbReference>
<protein>
    <submittedName>
        <fullName evidence="5">Por secretion system C-terminal sorting domain-containing protein</fullName>
    </submittedName>
</protein>
<dbReference type="Proteomes" id="UP000199321">
    <property type="component" value="Unassembled WGS sequence"/>
</dbReference>
<evidence type="ECO:0000256" key="2">
    <source>
        <dbReference type="SAM" id="SignalP"/>
    </source>
</evidence>
<dbReference type="Gene3D" id="2.60.120.200">
    <property type="match status" value="1"/>
</dbReference>
<dbReference type="Pfam" id="PF18962">
    <property type="entry name" value="Por_Secre_tail"/>
    <property type="match status" value="1"/>
</dbReference>
<feature type="signal peptide" evidence="2">
    <location>
        <begin position="1"/>
        <end position="18"/>
    </location>
</feature>
<dbReference type="Pfam" id="PF07675">
    <property type="entry name" value="Cleaved_Adhesin"/>
    <property type="match status" value="1"/>
</dbReference>
<keyword evidence="6" id="KW-1185">Reference proteome</keyword>
<proteinExistence type="predicted"/>
<feature type="domain" description="Secretion system C-terminal sorting" evidence="4">
    <location>
        <begin position="222"/>
        <end position="283"/>
    </location>
</feature>
<dbReference type="NCBIfam" id="TIGR04183">
    <property type="entry name" value="Por_Secre_tail"/>
    <property type="match status" value="1"/>
</dbReference>
<evidence type="ECO:0000259" key="4">
    <source>
        <dbReference type="Pfam" id="PF18962"/>
    </source>
</evidence>
<evidence type="ECO:0000256" key="1">
    <source>
        <dbReference type="ARBA" id="ARBA00022729"/>
    </source>
</evidence>